<gene>
    <name evidence="1" type="ORF">AO498_15000</name>
</gene>
<evidence type="ECO:0008006" key="3">
    <source>
        <dbReference type="Google" id="ProtNLM"/>
    </source>
</evidence>
<dbReference type="PATRIC" id="fig|1727163.4.peg.3151"/>
<organism evidence="1 2">
    <name type="scientific">Algoriphagus sanaruensis</name>
    <dbReference type="NCBI Taxonomy" id="1727163"/>
    <lineage>
        <taxon>Bacteria</taxon>
        <taxon>Pseudomonadati</taxon>
        <taxon>Bacteroidota</taxon>
        <taxon>Cytophagia</taxon>
        <taxon>Cytophagales</taxon>
        <taxon>Cyclobacteriaceae</taxon>
        <taxon>Algoriphagus</taxon>
    </lineage>
</organism>
<dbReference type="EMBL" id="CP012836">
    <property type="protein sequence ID" value="AMQ57760.1"/>
    <property type="molecule type" value="Genomic_DNA"/>
</dbReference>
<sequence>MKYYQLLIDTDNNAETYHRVTELLRLQPTESEKDKTSEDRYSTWMYMVTETETDPYFDFINNFLDILEPKFADLEKLGVTRDKILFWKLYEYDQQCGMEFHPQEMVRLGQNGIHLNIDCWTNSTEESTTA</sequence>
<name>A0A142ERK5_9BACT</name>
<keyword evidence="2" id="KW-1185">Reference proteome</keyword>
<evidence type="ECO:0000313" key="1">
    <source>
        <dbReference type="EMBL" id="AMQ57760.1"/>
    </source>
</evidence>
<dbReference type="STRING" id="1727163.AO498_15000"/>
<reference evidence="2" key="1">
    <citation type="submission" date="2015-09" db="EMBL/GenBank/DDBJ databases">
        <title>Complete sequence of Algoriphagus sp. M8-2.</title>
        <authorList>
            <person name="Shintani M."/>
        </authorList>
    </citation>
    <scope>NUCLEOTIDE SEQUENCE [LARGE SCALE GENOMIC DNA]</scope>
    <source>
        <strain evidence="2">M8-2</strain>
    </source>
</reference>
<dbReference type="KEGG" id="alm:AO498_15000"/>
<reference evidence="1 2" key="2">
    <citation type="journal article" date="2016" name="Genome Announc.">
        <title>Complete Genome Sequence of Algoriphagus sp. Strain M8-2, Isolated from a Brackish Lake.</title>
        <authorList>
            <person name="Muraguchi Y."/>
            <person name="Kushimoto K."/>
            <person name="Ohtsubo Y."/>
            <person name="Suzuki T."/>
            <person name="Dohra H."/>
            <person name="Kimbara K."/>
            <person name="Shintani M."/>
        </authorList>
    </citation>
    <scope>NUCLEOTIDE SEQUENCE [LARGE SCALE GENOMIC DNA]</scope>
    <source>
        <strain evidence="1 2">M8-2</strain>
    </source>
</reference>
<dbReference type="Proteomes" id="UP000073816">
    <property type="component" value="Chromosome"/>
</dbReference>
<proteinExistence type="predicted"/>
<accession>A0A142ERK5</accession>
<evidence type="ECO:0000313" key="2">
    <source>
        <dbReference type="Proteomes" id="UP000073816"/>
    </source>
</evidence>
<protein>
    <recommendedName>
        <fullName evidence="3">DUF4279 domain-containing protein</fullName>
    </recommendedName>
</protein>
<dbReference type="AlphaFoldDB" id="A0A142ERK5"/>